<protein>
    <submittedName>
        <fullName evidence="3">Uncharacterized protein</fullName>
    </submittedName>
</protein>
<feature type="compositionally biased region" description="Basic and acidic residues" evidence="2">
    <location>
        <begin position="425"/>
        <end position="437"/>
    </location>
</feature>
<accession>A0A078B984</accession>
<dbReference type="Proteomes" id="UP000039865">
    <property type="component" value="Unassembled WGS sequence"/>
</dbReference>
<evidence type="ECO:0000313" key="4">
    <source>
        <dbReference type="Proteomes" id="UP000039865"/>
    </source>
</evidence>
<keyword evidence="1" id="KW-0175">Coiled coil</keyword>
<evidence type="ECO:0000313" key="3">
    <source>
        <dbReference type="EMBL" id="CDW91080.1"/>
    </source>
</evidence>
<feature type="compositionally biased region" description="Polar residues" evidence="2">
    <location>
        <begin position="438"/>
        <end position="448"/>
    </location>
</feature>
<dbReference type="EMBL" id="CCKQ01019071">
    <property type="protein sequence ID" value="CDW91080.1"/>
    <property type="molecule type" value="Genomic_DNA"/>
</dbReference>
<dbReference type="InParanoid" id="A0A078B984"/>
<evidence type="ECO:0000256" key="2">
    <source>
        <dbReference type="SAM" id="MobiDB-lite"/>
    </source>
</evidence>
<reference evidence="3 4" key="1">
    <citation type="submission" date="2014-06" db="EMBL/GenBank/DDBJ databases">
        <authorList>
            <person name="Swart Estienne"/>
        </authorList>
    </citation>
    <scope>NUCLEOTIDE SEQUENCE [LARGE SCALE GENOMIC DNA]</scope>
    <source>
        <strain evidence="3 4">130c</strain>
    </source>
</reference>
<feature type="region of interest" description="Disordered" evidence="2">
    <location>
        <begin position="536"/>
        <end position="556"/>
    </location>
</feature>
<sequence>MKFLFVDCFLSSKQYPVPNYINHLKNLILQAQQANKLELGLDDEIIFETRAFKDLSDLLYDPKTLQLNDKKHKFLDMNAKTKFEAIDMVFIIGDVTTQAWDFTLYQVKYFEQMKQVQTLVRLCMQVSKPLIGLGLGLNLLNLYSSTGLPFDYVFYVDRTEEERSELKAEKYKKALIDEQSGDYYLYNAHQDKLNLVGHIGFFNNYQLKRKQFDVSPMRQNFRLTSNECMAKVRKIYVQHPVVKGILTNQFKVIVRQAQWSSLQQLPQFNQKQTFKTVVEDAITKHALVIEMSNAFGILFDINVNDPNSQFIFKNAVAINMQKIIDNLFNFQKDSPKCIYEEVSKRSFFGGAAANISQQTPLKKSFFTMRGQENHLKYSGQNGISNNLSQSDLIDNNTLDNMTTESKANNRSVLILPKQIKNIYSDRRDSQEFTDNQRSRSFLQQSTENIPQINCNDKFEENFFKKILNQSRNLRSPNYDQPSSQNQQRIQFTIDNSIYQNSYAESKQISIRRPSKLALRSRASIHQSFNNIKPQNRQMSENNLKRNESTAYQDKNSPMNKLYRKYKEFQEQEAQFQERDLSQVNKSMQATILGEKLYKEGYRPPVDKKKWISSSDFKANVGIASTGNGFTKSTETYVTRDPSENPLIHQFRDKSPKKWLYGSFKI</sequence>
<keyword evidence="4" id="KW-1185">Reference proteome</keyword>
<name>A0A078B984_STYLE</name>
<feature type="region of interest" description="Disordered" evidence="2">
    <location>
        <begin position="425"/>
        <end position="448"/>
    </location>
</feature>
<organism evidence="3 4">
    <name type="scientific">Stylonychia lemnae</name>
    <name type="common">Ciliate</name>
    <dbReference type="NCBI Taxonomy" id="5949"/>
    <lineage>
        <taxon>Eukaryota</taxon>
        <taxon>Sar</taxon>
        <taxon>Alveolata</taxon>
        <taxon>Ciliophora</taxon>
        <taxon>Intramacronucleata</taxon>
        <taxon>Spirotrichea</taxon>
        <taxon>Stichotrichia</taxon>
        <taxon>Sporadotrichida</taxon>
        <taxon>Oxytrichidae</taxon>
        <taxon>Stylonychinae</taxon>
        <taxon>Stylonychia</taxon>
    </lineage>
</organism>
<proteinExistence type="predicted"/>
<dbReference type="AlphaFoldDB" id="A0A078B984"/>
<evidence type="ECO:0000256" key="1">
    <source>
        <dbReference type="SAM" id="Coils"/>
    </source>
</evidence>
<gene>
    <name evidence="3" type="primary">Contig6137.g6563</name>
    <name evidence="3" type="ORF">STYLEM_20230</name>
</gene>
<feature type="coiled-coil region" evidence="1">
    <location>
        <begin position="558"/>
        <end position="586"/>
    </location>
</feature>